<dbReference type="GO" id="GO:0006635">
    <property type="term" value="P:fatty acid beta-oxidation"/>
    <property type="evidence" value="ECO:0007669"/>
    <property type="project" value="TreeGrafter"/>
</dbReference>
<dbReference type="Gene3D" id="1.10.12.10">
    <property type="entry name" value="Lyase 2-enoyl-coa Hydratase, Chain A, domain 2"/>
    <property type="match status" value="1"/>
</dbReference>
<evidence type="ECO:0000313" key="2">
    <source>
        <dbReference type="EMBL" id="SUZ74778.1"/>
    </source>
</evidence>
<gene>
    <name evidence="2" type="ORF">METZ01_LOCUS27632</name>
</gene>
<dbReference type="Gene3D" id="3.90.226.10">
    <property type="entry name" value="2-enoyl-CoA Hydratase, Chain A, domain 1"/>
    <property type="match status" value="1"/>
</dbReference>
<dbReference type="PANTHER" id="PTHR11941">
    <property type="entry name" value="ENOYL-COA HYDRATASE-RELATED"/>
    <property type="match status" value="1"/>
</dbReference>
<dbReference type="Pfam" id="PF00378">
    <property type="entry name" value="ECH_1"/>
    <property type="match status" value="1"/>
</dbReference>
<name>A0A381Q742_9ZZZZ</name>
<dbReference type="AlphaFoldDB" id="A0A381Q742"/>
<dbReference type="InterPro" id="IPR001753">
    <property type="entry name" value="Enoyl-CoA_hydra/iso"/>
</dbReference>
<keyword evidence="1" id="KW-0456">Lyase</keyword>
<reference evidence="2" key="1">
    <citation type="submission" date="2018-05" db="EMBL/GenBank/DDBJ databases">
        <authorList>
            <person name="Lanie J.A."/>
            <person name="Ng W.-L."/>
            <person name="Kazmierczak K.M."/>
            <person name="Andrzejewski T.M."/>
            <person name="Davidsen T.M."/>
            <person name="Wayne K.J."/>
            <person name="Tettelin H."/>
            <person name="Glass J.I."/>
            <person name="Rusch D."/>
            <person name="Podicherti R."/>
            <person name="Tsui H.-C.T."/>
            <person name="Winkler M.E."/>
        </authorList>
    </citation>
    <scope>NUCLEOTIDE SEQUENCE</scope>
</reference>
<accession>A0A381Q742</accession>
<dbReference type="EMBL" id="UINC01001222">
    <property type="protein sequence ID" value="SUZ74778.1"/>
    <property type="molecule type" value="Genomic_DNA"/>
</dbReference>
<protein>
    <recommendedName>
        <fullName evidence="3">Enoyl-CoA hydratase</fullName>
    </recommendedName>
</protein>
<dbReference type="InterPro" id="IPR029045">
    <property type="entry name" value="ClpP/crotonase-like_dom_sf"/>
</dbReference>
<proteinExistence type="predicted"/>
<sequence length="277" mass="30331">MTAGEAGLEELIRFEIRNQVAWITIDNPEKGNAISPGMRDRMASLVNGLNGRFEARAVVITAAGRKLFCPGADISLRREPAPRPDGAPESAVGESRRMMLDGQLKLMPAILDCELPVIAAVNGTAAGVGAHLALCCDLVVMADHAKFIEVFARRGLVPDGLGAWILPRLVGLQKARELMFFAEDIPAEEALRIGLCNRVVPGDDLVAATTEWAERLAAGPTRSLMLTKWLVNRSLDVDRRTLEDNEAWAVELNSHTLDSREGLASFRERRDPIWRGF</sequence>
<evidence type="ECO:0000256" key="1">
    <source>
        <dbReference type="ARBA" id="ARBA00023239"/>
    </source>
</evidence>
<evidence type="ECO:0008006" key="3">
    <source>
        <dbReference type="Google" id="ProtNLM"/>
    </source>
</evidence>
<dbReference type="PANTHER" id="PTHR11941:SF54">
    <property type="entry name" value="ENOYL-COA HYDRATASE, MITOCHONDRIAL"/>
    <property type="match status" value="1"/>
</dbReference>
<dbReference type="GO" id="GO:0016829">
    <property type="term" value="F:lyase activity"/>
    <property type="evidence" value="ECO:0007669"/>
    <property type="project" value="UniProtKB-KW"/>
</dbReference>
<organism evidence="2">
    <name type="scientific">marine metagenome</name>
    <dbReference type="NCBI Taxonomy" id="408172"/>
    <lineage>
        <taxon>unclassified sequences</taxon>
        <taxon>metagenomes</taxon>
        <taxon>ecological metagenomes</taxon>
    </lineage>
</organism>
<dbReference type="CDD" id="cd06558">
    <property type="entry name" value="crotonase-like"/>
    <property type="match status" value="1"/>
</dbReference>
<dbReference type="InterPro" id="IPR014748">
    <property type="entry name" value="Enoyl-CoA_hydra_C"/>
</dbReference>
<dbReference type="SUPFAM" id="SSF52096">
    <property type="entry name" value="ClpP/crotonase"/>
    <property type="match status" value="1"/>
</dbReference>